<dbReference type="AlphaFoldDB" id="J0CVX6"/>
<dbReference type="KEGG" id="adl:AURDEDRAFT_76042"/>
<gene>
    <name evidence="3" type="ORF">AURDEDRAFT_76042</name>
</gene>
<keyword evidence="4" id="KW-1185">Reference proteome</keyword>
<accession>J0CVX6</accession>
<dbReference type="Pfam" id="PF04434">
    <property type="entry name" value="SWIM"/>
    <property type="match status" value="1"/>
</dbReference>
<organism evidence="3 4">
    <name type="scientific">Auricularia subglabra (strain TFB-10046 / SS5)</name>
    <name type="common">White-rot fungus</name>
    <name type="synonym">Auricularia delicata (strain TFB10046)</name>
    <dbReference type="NCBI Taxonomy" id="717982"/>
    <lineage>
        <taxon>Eukaryota</taxon>
        <taxon>Fungi</taxon>
        <taxon>Dikarya</taxon>
        <taxon>Basidiomycota</taxon>
        <taxon>Agaricomycotina</taxon>
        <taxon>Agaricomycetes</taxon>
        <taxon>Auriculariales</taxon>
        <taxon>Auriculariaceae</taxon>
        <taxon>Auricularia</taxon>
    </lineage>
</organism>
<dbReference type="InterPro" id="IPR007527">
    <property type="entry name" value="Znf_SWIM"/>
</dbReference>
<evidence type="ECO:0000313" key="4">
    <source>
        <dbReference type="Proteomes" id="UP000006514"/>
    </source>
</evidence>
<dbReference type="InParanoid" id="J0CVX6"/>
<evidence type="ECO:0000256" key="1">
    <source>
        <dbReference type="PROSITE-ProRule" id="PRU00325"/>
    </source>
</evidence>
<proteinExistence type="predicted"/>
<evidence type="ECO:0000313" key="3">
    <source>
        <dbReference type="EMBL" id="EJD34591.1"/>
    </source>
</evidence>
<dbReference type="Proteomes" id="UP000006514">
    <property type="component" value="Unassembled WGS sequence"/>
</dbReference>
<dbReference type="eggNOG" id="ENOG502RBIT">
    <property type="taxonomic scope" value="Eukaryota"/>
</dbReference>
<dbReference type="PROSITE" id="PS50966">
    <property type="entry name" value="ZF_SWIM"/>
    <property type="match status" value="1"/>
</dbReference>
<reference evidence="4" key="1">
    <citation type="journal article" date="2012" name="Science">
        <title>The Paleozoic origin of enzymatic lignin decomposition reconstructed from 31 fungal genomes.</title>
        <authorList>
            <person name="Floudas D."/>
            <person name="Binder M."/>
            <person name="Riley R."/>
            <person name="Barry K."/>
            <person name="Blanchette R.A."/>
            <person name="Henrissat B."/>
            <person name="Martinez A.T."/>
            <person name="Otillar R."/>
            <person name="Spatafora J.W."/>
            <person name="Yadav J.S."/>
            <person name="Aerts A."/>
            <person name="Benoit I."/>
            <person name="Boyd A."/>
            <person name="Carlson A."/>
            <person name="Copeland A."/>
            <person name="Coutinho P.M."/>
            <person name="de Vries R.P."/>
            <person name="Ferreira P."/>
            <person name="Findley K."/>
            <person name="Foster B."/>
            <person name="Gaskell J."/>
            <person name="Glotzer D."/>
            <person name="Gorecki P."/>
            <person name="Heitman J."/>
            <person name="Hesse C."/>
            <person name="Hori C."/>
            <person name="Igarashi K."/>
            <person name="Jurgens J.A."/>
            <person name="Kallen N."/>
            <person name="Kersten P."/>
            <person name="Kohler A."/>
            <person name="Kuees U."/>
            <person name="Kumar T.K.A."/>
            <person name="Kuo A."/>
            <person name="LaButti K."/>
            <person name="Larrondo L.F."/>
            <person name="Lindquist E."/>
            <person name="Ling A."/>
            <person name="Lombard V."/>
            <person name="Lucas S."/>
            <person name="Lundell T."/>
            <person name="Martin R."/>
            <person name="McLaughlin D.J."/>
            <person name="Morgenstern I."/>
            <person name="Morin E."/>
            <person name="Murat C."/>
            <person name="Nagy L.G."/>
            <person name="Nolan M."/>
            <person name="Ohm R.A."/>
            <person name="Patyshakuliyeva A."/>
            <person name="Rokas A."/>
            <person name="Ruiz-Duenas F.J."/>
            <person name="Sabat G."/>
            <person name="Salamov A."/>
            <person name="Samejima M."/>
            <person name="Schmutz J."/>
            <person name="Slot J.C."/>
            <person name="St John F."/>
            <person name="Stenlid J."/>
            <person name="Sun H."/>
            <person name="Sun S."/>
            <person name="Syed K."/>
            <person name="Tsang A."/>
            <person name="Wiebenga A."/>
            <person name="Young D."/>
            <person name="Pisabarro A."/>
            <person name="Eastwood D.C."/>
            <person name="Martin F."/>
            <person name="Cullen D."/>
            <person name="Grigoriev I.V."/>
            <person name="Hibbett D.S."/>
        </authorList>
    </citation>
    <scope>NUCLEOTIDE SEQUENCE [LARGE SCALE GENOMIC DNA]</scope>
    <source>
        <strain evidence="4">TFB10046</strain>
    </source>
</reference>
<dbReference type="OrthoDB" id="3262412at2759"/>
<sequence>MFRKHLHLHPEIPVDADGTRMTAEKIHKSAVYQTYRYCYERDLSQVWAYLWNRWYAPSQWPLWARAACPAIPVLKTTMVVECVWRYIKHRDLRAFHRPRLDLLVYTILQATLPYIKHRLYTIIGKRRVARKTKLASWQKAMKAEWIELSKPDALRNMQKELKVLLQKGKGVKFAQARADRLAELEADRSRPHGNYHTDLQRWTCSCPSYLINRFLLCKHIVREAAPLLGDVPMHLRRW</sequence>
<protein>
    <recommendedName>
        <fullName evidence="2">SWIM-type domain-containing protein</fullName>
    </recommendedName>
</protein>
<dbReference type="OMA" id="WARSAYS"/>
<name>J0CVX6_AURST</name>
<dbReference type="GO" id="GO:0008270">
    <property type="term" value="F:zinc ion binding"/>
    <property type="evidence" value="ECO:0007669"/>
    <property type="project" value="UniProtKB-KW"/>
</dbReference>
<evidence type="ECO:0000259" key="2">
    <source>
        <dbReference type="PROSITE" id="PS50966"/>
    </source>
</evidence>
<dbReference type="EMBL" id="JH687934">
    <property type="protein sequence ID" value="EJD34591.1"/>
    <property type="molecule type" value="Genomic_DNA"/>
</dbReference>
<feature type="domain" description="SWIM-type" evidence="2">
    <location>
        <begin position="195"/>
        <end position="228"/>
    </location>
</feature>
<keyword evidence="1" id="KW-0862">Zinc</keyword>
<keyword evidence="1" id="KW-0479">Metal-binding</keyword>
<keyword evidence="1" id="KW-0863">Zinc-finger</keyword>